<proteinExistence type="predicted"/>
<dbReference type="EMBL" id="JANJYI010000004">
    <property type="protein sequence ID" value="KAK2654286.1"/>
    <property type="molecule type" value="Genomic_DNA"/>
</dbReference>
<gene>
    <name evidence="1" type="ORF">Ddye_014142</name>
</gene>
<comment type="caution">
    <text evidence="1">The sequence shown here is derived from an EMBL/GenBank/DDBJ whole genome shotgun (WGS) entry which is preliminary data.</text>
</comment>
<dbReference type="AlphaFoldDB" id="A0AAD9X7E5"/>
<sequence length="161" mass="18963">MDDMFIPQGRSRRKTQEIKNMHHYRVDLFSAVIDMQLQELNSRFPEANTELLLCVACLSPTDQFYAFNKHKLIRLAQFYLRDYSPINLLALEDQLENYITDMRSSVEFSELNGLTELTQKLVEKKKDKVFPLVYLLDIGLTTTSCNCYSRKSVFCYKYCED</sequence>
<name>A0AAD9X7E5_9ROSI</name>
<protein>
    <submittedName>
        <fullName evidence="1">Uncharacterized protein</fullName>
    </submittedName>
</protein>
<organism evidence="1 2">
    <name type="scientific">Dipteronia dyeriana</name>
    <dbReference type="NCBI Taxonomy" id="168575"/>
    <lineage>
        <taxon>Eukaryota</taxon>
        <taxon>Viridiplantae</taxon>
        <taxon>Streptophyta</taxon>
        <taxon>Embryophyta</taxon>
        <taxon>Tracheophyta</taxon>
        <taxon>Spermatophyta</taxon>
        <taxon>Magnoliopsida</taxon>
        <taxon>eudicotyledons</taxon>
        <taxon>Gunneridae</taxon>
        <taxon>Pentapetalae</taxon>
        <taxon>rosids</taxon>
        <taxon>malvids</taxon>
        <taxon>Sapindales</taxon>
        <taxon>Sapindaceae</taxon>
        <taxon>Hippocastanoideae</taxon>
        <taxon>Acereae</taxon>
        <taxon>Dipteronia</taxon>
    </lineage>
</organism>
<dbReference type="InterPro" id="IPR055298">
    <property type="entry name" value="AtLOH3-like"/>
</dbReference>
<evidence type="ECO:0000313" key="2">
    <source>
        <dbReference type="Proteomes" id="UP001280121"/>
    </source>
</evidence>
<evidence type="ECO:0000313" key="1">
    <source>
        <dbReference type="EMBL" id="KAK2654286.1"/>
    </source>
</evidence>
<dbReference type="Proteomes" id="UP001280121">
    <property type="component" value="Unassembled WGS sequence"/>
</dbReference>
<reference evidence="1" key="1">
    <citation type="journal article" date="2023" name="Plant J.">
        <title>Genome sequences and population genomics provide insights into the demographic history, inbreeding, and mutation load of two 'living fossil' tree species of Dipteronia.</title>
        <authorList>
            <person name="Feng Y."/>
            <person name="Comes H.P."/>
            <person name="Chen J."/>
            <person name="Zhu S."/>
            <person name="Lu R."/>
            <person name="Zhang X."/>
            <person name="Li P."/>
            <person name="Qiu J."/>
            <person name="Olsen K.M."/>
            <person name="Qiu Y."/>
        </authorList>
    </citation>
    <scope>NUCLEOTIDE SEQUENCE</scope>
    <source>
        <strain evidence="1">KIB01</strain>
    </source>
</reference>
<dbReference type="PANTHER" id="PTHR11697">
    <property type="entry name" value="GENERAL TRANSCRIPTION FACTOR 2-RELATED ZINC FINGER PROTEIN"/>
    <property type="match status" value="1"/>
</dbReference>
<keyword evidence="2" id="KW-1185">Reference proteome</keyword>
<accession>A0AAD9X7E5</accession>
<dbReference type="PANTHER" id="PTHR11697:SF230">
    <property type="entry name" value="ZINC FINGER, MYM DOMAIN CONTAINING 1"/>
    <property type="match status" value="1"/>
</dbReference>